<keyword evidence="4 6" id="KW-0175">Coiled coil</keyword>
<dbReference type="InterPro" id="IPR007707">
    <property type="entry name" value="TACC_C"/>
</dbReference>
<evidence type="ECO:0000256" key="2">
    <source>
        <dbReference type="ARBA" id="ARBA00009423"/>
    </source>
</evidence>
<evidence type="ECO:0000256" key="4">
    <source>
        <dbReference type="ARBA" id="ARBA00023054"/>
    </source>
</evidence>
<name>A0A9W8I6V3_9FUNG</name>
<evidence type="ECO:0000313" key="9">
    <source>
        <dbReference type="Proteomes" id="UP001139887"/>
    </source>
</evidence>
<organism evidence="8 9">
    <name type="scientific">Coemansia brasiliensis</name>
    <dbReference type="NCBI Taxonomy" id="2650707"/>
    <lineage>
        <taxon>Eukaryota</taxon>
        <taxon>Fungi</taxon>
        <taxon>Fungi incertae sedis</taxon>
        <taxon>Zoopagomycota</taxon>
        <taxon>Kickxellomycotina</taxon>
        <taxon>Kickxellomycetes</taxon>
        <taxon>Kickxellales</taxon>
        <taxon>Kickxellaceae</taxon>
        <taxon>Coemansia</taxon>
    </lineage>
</organism>
<protein>
    <recommendedName>
        <fullName evidence="7">Transforming acidic coiled-coil-containing protein C-terminal domain-containing protein</fullName>
    </recommendedName>
</protein>
<evidence type="ECO:0000313" key="8">
    <source>
        <dbReference type="EMBL" id="KAJ2849494.1"/>
    </source>
</evidence>
<dbReference type="OrthoDB" id="10255048at2759"/>
<dbReference type="Pfam" id="PF05010">
    <property type="entry name" value="TACC_C"/>
    <property type="match status" value="1"/>
</dbReference>
<dbReference type="GO" id="GO:0005856">
    <property type="term" value="C:cytoskeleton"/>
    <property type="evidence" value="ECO:0007669"/>
    <property type="project" value="UniProtKB-SubCell"/>
</dbReference>
<keyword evidence="3" id="KW-0963">Cytoplasm</keyword>
<evidence type="ECO:0000256" key="5">
    <source>
        <dbReference type="ARBA" id="ARBA00023212"/>
    </source>
</evidence>
<keyword evidence="9" id="KW-1185">Reference proteome</keyword>
<evidence type="ECO:0000256" key="1">
    <source>
        <dbReference type="ARBA" id="ARBA00004245"/>
    </source>
</evidence>
<proteinExistence type="inferred from homology"/>
<dbReference type="AlphaFoldDB" id="A0A9W8I6V3"/>
<comment type="similarity">
    <text evidence="2">Belongs to the TACC family.</text>
</comment>
<dbReference type="Proteomes" id="UP001139887">
    <property type="component" value="Unassembled WGS sequence"/>
</dbReference>
<feature type="coiled-coil region" evidence="6">
    <location>
        <begin position="150"/>
        <end position="265"/>
    </location>
</feature>
<reference evidence="8" key="1">
    <citation type="submission" date="2022-07" db="EMBL/GenBank/DDBJ databases">
        <title>Phylogenomic reconstructions and comparative analyses of Kickxellomycotina fungi.</title>
        <authorList>
            <person name="Reynolds N.K."/>
            <person name="Stajich J.E."/>
            <person name="Barry K."/>
            <person name="Grigoriev I.V."/>
            <person name="Crous P."/>
            <person name="Smith M.E."/>
        </authorList>
    </citation>
    <scope>NUCLEOTIDE SEQUENCE</scope>
    <source>
        <strain evidence="8">NRRL 1566</strain>
    </source>
</reference>
<evidence type="ECO:0000259" key="7">
    <source>
        <dbReference type="Pfam" id="PF05010"/>
    </source>
</evidence>
<keyword evidence="5" id="KW-0206">Cytoskeleton</keyword>
<accession>A0A9W8I6V3</accession>
<comment type="caution">
    <text evidence="8">The sequence shown here is derived from an EMBL/GenBank/DDBJ whole genome shotgun (WGS) entry which is preliminary data.</text>
</comment>
<comment type="subcellular location">
    <subcellularLocation>
        <location evidence="1">Cytoplasm</location>
        <location evidence="1">Cytoskeleton</location>
    </subcellularLocation>
</comment>
<evidence type="ECO:0000256" key="3">
    <source>
        <dbReference type="ARBA" id="ARBA00022490"/>
    </source>
</evidence>
<dbReference type="EMBL" id="JANBUW010000075">
    <property type="protein sequence ID" value="KAJ2849494.1"/>
    <property type="molecule type" value="Genomic_DNA"/>
</dbReference>
<gene>
    <name evidence="8" type="ORF">IWW36_002593</name>
</gene>
<feature type="domain" description="Transforming acidic coiled-coil-containing protein C-terminal" evidence="7">
    <location>
        <begin position="138"/>
        <end position="288"/>
    </location>
</feature>
<evidence type="ECO:0000256" key="6">
    <source>
        <dbReference type="SAM" id="Coils"/>
    </source>
</evidence>
<sequence>MVSLSKRKISSGWRLPIRADSLSPSKATQHHIVHSSIQDGLDRLNDYLRVEEQHRRESIEIERERSMSNTESIIALYQRESSKNRSLDSNMGSITIGDSELLDAVSMLLPETPSSENTHMESERNGDKEQELNLIIGERDQLQILLDECITTSEQLVQQHEEEQRELIAELEGTDQMAQQLRAELSESQNSYDALLNEHRETLHKAGSLATENQRLQQLVETLQKDIAVAEQRNQRIKQHAEATVSKANAEISRLQEQLASVRKETCGMQDHIRRAEARAHKMHSKLTPYKKRSVAFNNK</sequence>